<feature type="compositionally biased region" description="Basic and acidic residues" evidence="1">
    <location>
        <begin position="32"/>
        <end position="47"/>
    </location>
</feature>
<proteinExistence type="predicted"/>
<reference evidence="2" key="1">
    <citation type="journal article" date="2013" name="J. Plant Res.">
        <title>Effect of fungi and light on seed germination of three Opuntia species from semiarid lands of central Mexico.</title>
        <authorList>
            <person name="Delgado-Sanchez P."/>
            <person name="Jimenez-Bremont J.F."/>
            <person name="Guerrero-Gonzalez Mde L."/>
            <person name="Flores J."/>
        </authorList>
    </citation>
    <scope>NUCLEOTIDE SEQUENCE</scope>
    <source>
        <tissue evidence="2">Cladode</tissue>
    </source>
</reference>
<evidence type="ECO:0000256" key="1">
    <source>
        <dbReference type="SAM" id="MobiDB-lite"/>
    </source>
</evidence>
<dbReference type="PANTHER" id="PTHR34117">
    <property type="entry name" value="STYLE CELL-CYCLE INHIBITOR 1"/>
    <property type="match status" value="1"/>
</dbReference>
<dbReference type="PANTHER" id="PTHR34117:SF1">
    <property type="entry name" value="STYLE CELL-CYCLE INHIBITOR 1"/>
    <property type="match status" value="1"/>
</dbReference>
<feature type="region of interest" description="Disordered" evidence="1">
    <location>
        <begin position="1"/>
        <end position="82"/>
    </location>
</feature>
<dbReference type="EMBL" id="GISG01049813">
    <property type="protein sequence ID" value="MBA4625006.1"/>
    <property type="molecule type" value="Transcribed_RNA"/>
</dbReference>
<feature type="compositionally biased region" description="Basic and acidic residues" evidence="1">
    <location>
        <begin position="69"/>
        <end position="82"/>
    </location>
</feature>
<reference evidence="2" key="2">
    <citation type="submission" date="2020-07" db="EMBL/GenBank/DDBJ databases">
        <authorList>
            <person name="Vera ALvarez R."/>
            <person name="Arias-Moreno D.M."/>
            <person name="Jimenez-Jacinto V."/>
            <person name="Jimenez-Bremont J.F."/>
            <person name="Swaminathan K."/>
            <person name="Moose S.P."/>
            <person name="Guerrero-Gonzalez M.L."/>
            <person name="Marino-Ramirez L."/>
            <person name="Landsman D."/>
            <person name="Rodriguez-Kessler M."/>
            <person name="Delgado-Sanchez P."/>
        </authorList>
    </citation>
    <scope>NUCLEOTIDE SEQUENCE</scope>
    <source>
        <tissue evidence="2">Cladode</tissue>
    </source>
</reference>
<dbReference type="AlphaFoldDB" id="A0A7C9CSX1"/>
<organism evidence="2">
    <name type="scientific">Opuntia streptacantha</name>
    <name type="common">Prickly pear cactus</name>
    <name type="synonym">Opuntia cardona</name>
    <dbReference type="NCBI Taxonomy" id="393608"/>
    <lineage>
        <taxon>Eukaryota</taxon>
        <taxon>Viridiplantae</taxon>
        <taxon>Streptophyta</taxon>
        <taxon>Embryophyta</taxon>
        <taxon>Tracheophyta</taxon>
        <taxon>Spermatophyta</taxon>
        <taxon>Magnoliopsida</taxon>
        <taxon>eudicotyledons</taxon>
        <taxon>Gunneridae</taxon>
        <taxon>Pentapetalae</taxon>
        <taxon>Caryophyllales</taxon>
        <taxon>Cactineae</taxon>
        <taxon>Cactaceae</taxon>
        <taxon>Opuntioideae</taxon>
        <taxon>Opuntia</taxon>
    </lineage>
</organism>
<feature type="compositionally biased region" description="Basic residues" evidence="1">
    <location>
        <begin position="48"/>
        <end position="68"/>
    </location>
</feature>
<dbReference type="InterPro" id="IPR044688">
    <property type="entry name" value="SCI-1-like"/>
</dbReference>
<evidence type="ECO:0000313" key="2">
    <source>
        <dbReference type="EMBL" id="MBA4625006.1"/>
    </source>
</evidence>
<accession>A0A7C9CSX1</accession>
<name>A0A7C9CSX1_OPUST</name>
<protein>
    <submittedName>
        <fullName evidence="2">Uncharacterized protein</fullName>
    </submittedName>
</protein>
<sequence length="152" mass="18081">MGGERKSKDKSRKRASDSQSEDEGERKRHRRSSDECAEGSRERDKKEKSHHKRDSKEKKSQKKHKSKHSKDDRHSKTKFKELSDDDYFSKNNEFATWLKEEKNKFFSDLSSESARDLFSEFVDVWNSKTLKSKYYKGIETGPRSSHKWKIKT</sequence>